<dbReference type="EMBL" id="KI913149">
    <property type="protein sequence ID" value="ETV73235.1"/>
    <property type="molecule type" value="Genomic_DNA"/>
</dbReference>
<feature type="chain" id="PRO_5005377901" description="Secreted protein" evidence="1">
    <location>
        <begin position="17"/>
        <end position="109"/>
    </location>
</feature>
<evidence type="ECO:0008006" key="3">
    <source>
        <dbReference type="Google" id="ProtNLM"/>
    </source>
</evidence>
<name>W4G0L5_APHAT</name>
<feature type="signal peptide" evidence="1">
    <location>
        <begin position="1"/>
        <end position="16"/>
    </location>
</feature>
<keyword evidence="1" id="KW-0732">Signal</keyword>
<dbReference type="AlphaFoldDB" id="W4G0L5"/>
<evidence type="ECO:0000313" key="2">
    <source>
        <dbReference type="EMBL" id="ETV73235.1"/>
    </source>
</evidence>
<organism evidence="2">
    <name type="scientific">Aphanomyces astaci</name>
    <name type="common">Crayfish plague agent</name>
    <dbReference type="NCBI Taxonomy" id="112090"/>
    <lineage>
        <taxon>Eukaryota</taxon>
        <taxon>Sar</taxon>
        <taxon>Stramenopiles</taxon>
        <taxon>Oomycota</taxon>
        <taxon>Saprolegniomycetes</taxon>
        <taxon>Saprolegniales</taxon>
        <taxon>Verrucalvaceae</taxon>
        <taxon>Aphanomyces</taxon>
    </lineage>
</organism>
<accession>W4G0L5</accession>
<dbReference type="RefSeq" id="XP_009837110.1">
    <property type="nucleotide sequence ID" value="XM_009838808.1"/>
</dbReference>
<protein>
    <recommendedName>
        <fullName evidence="3">Secreted protein</fullName>
    </recommendedName>
</protein>
<dbReference type="GeneID" id="20813779"/>
<proteinExistence type="predicted"/>
<sequence>MRLRAGLAASTIQLFGLPLHLHCNLCPTSTRTSTKPATLTFPSATTFSPLTACPPRVELETISSTPVTRVFSSFASMGTGLKGRWSSLALLPVHKGLIKITRLVNYIKS</sequence>
<gene>
    <name evidence="2" type="ORF">H257_11783</name>
</gene>
<dbReference type="VEuPathDB" id="FungiDB:H257_11783"/>
<reference evidence="2" key="1">
    <citation type="submission" date="2013-12" db="EMBL/GenBank/DDBJ databases">
        <title>The Genome Sequence of Aphanomyces astaci APO3.</title>
        <authorList>
            <consortium name="The Broad Institute Genomics Platform"/>
            <person name="Russ C."/>
            <person name="Tyler B."/>
            <person name="van West P."/>
            <person name="Dieguez-Uribeondo J."/>
            <person name="Young S.K."/>
            <person name="Zeng Q."/>
            <person name="Gargeya S."/>
            <person name="Fitzgerald M."/>
            <person name="Abouelleil A."/>
            <person name="Alvarado L."/>
            <person name="Chapman S.B."/>
            <person name="Gainer-Dewar J."/>
            <person name="Goldberg J."/>
            <person name="Griggs A."/>
            <person name="Gujja S."/>
            <person name="Hansen M."/>
            <person name="Howarth C."/>
            <person name="Imamovic A."/>
            <person name="Ireland A."/>
            <person name="Larimer J."/>
            <person name="McCowan C."/>
            <person name="Murphy C."/>
            <person name="Pearson M."/>
            <person name="Poon T.W."/>
            <person name="Priest M."/>
            <person name="Roberts A."/>
            <person name="Saif S."/>
            <person name="Shea T."/>
            <person name="Sykes S."/>
            <person name="Wortman J."/>
            <person name="Nusbaum C."/>
            <person name="Birren B."/>
        </authorList>
    </citation>
    <scope>NUCLEOTIDE SEQUENCE [LARGE SCALE GENOMIC DNA]</scope>
    <source>
        <strain evidence="2">APO3</strain>
    </source>
</reference>
<evidence type="ECO:0000256" key="1">
    <source>
        <dbReference type="SAM" id="SignalP"/>
    </source>
</evidence>